<dbReference type="GO" id="GO:0030976">
    <property type="term" value="F:thiamine pyrophosphate binding"/>
    <property type="evidence" value="ECO:0007669"/>
    <property type="project" value="UniProtKB-UniRule"/>
</dbReference>
<evidence type="ECO:0000256" key="2">
    <source>
        <dbReference type="ARBA" id="ARBA00022723"/>
    </source>
</evidence>
<proteinExistence type="inferred from homology"/>
<dbReference type="InterPro" id="IPR004433">
    <property type="entry name" value="MenaQ_synth_MenD"/>
</dbReference>
<comment type="pathway">
    <text evidence="6">Quinol/quinone metabolism; 1,4-dihydroxy-2-naphthoate biosynthesis; 1,4-dihydroxy-2-naphthoate from chorismate: step 2/7.</text>
</comment>
<comment type="cofactor">
    <cofactor evidence="6">
        <name>thiamine diphosphate</name>
        <dbReference type="ChEBI" id="CHEBI:58937"/>
    </cofactor>
    <text evidence="6">Binds 1 thiamine pyrophosphate per subunit.</text>
</comment>
<comment type="subunit">
    <text evidence="6">Homodimer.</text>
</comment>
<dbReference type="EC" id="2.2.1.9" evidence="6"/>
<comment type="pathway">
    <text evidence="6">Quinol/quinone metabolism; menaquinone biosynthesis.</text>
</comment>
<comment type="similarity">
    <text evidence="6">Belongs to the TPP enzyme family. MenD subfamily.</text>
</comment>
<dbReference type="GO" id="GO:0030145">
    <property type="term" value="F:manganese ion binding"/>
    <property type="evidence" value="ECO:0007669"/>
    <property type="project" value="UniProtKB-UniRule"/>
</dbReference>
<keyword evidence="1 6" id="KW-0808">Transferase</keyword>
<evidence type="ECO:0000259" key="9">
    <source>
        <dbReference type="Pfam" id="PF02776"/>
    </source>
</evidence>
<name>A0A5B8C721_9MICO</name>
<evidence type="ECO:0000256" key="1">
    <source>
        <dbReference type="ARBA" id="ARBA00022679"/>
    </source>
</evidence>
<dbReference type="Gene3D" id="3.40.50.970">
    <property type="match status" value="2"/>
</dbReference>
<organism evidence="10 11">
    <name type="scientific">Georgenia yuyongxinii</name>
    <dbReference type="NCBI Taxonomy" id="2589797"/>
    <lineage>
        <taxon>Bacteria</taxon>
        <taxon>Bacillati</taxon>
        <taxon>Actinomycetota</taxon>
        <taxon>Actinomycetes</taxon>
        <taxon>Micrococcales</taxon>
        <taxon>Bogoriellaceae</taxon>
        <taxon>Georgenia</taxon>
    </lineage>
</organism>
<dbReference type="KEGG" id="gyu:FE374_16215"/>
<dbReference type="Pfam" id="PF02775">
    <property type="entry name" value="TPP_enzyme_C"/>
    <property type="match status" value="1"/>
</dbReference>
<dbReference type="AlphaFoldDB" id="A0A5B8C721"/>
<dbReference type="RefSeq" id="WP_139930205.1">
    <property type="nucleotide sequence ID" value="NZ_CP040915.1"/>
</dbReference>
<dbReference type="InterPro" id="IPR029061">
    <property type="entry name" value="THDP-binding"/>
</dbReference>
<keyword evidence="5 6" id="KW-0464">Manganese</keyword>
<evidence type="ECO:0000256" key="6">
    <source>
        <dbReference type="HAMAP-Rule" id="MF_01659"/>
    </source>
</evidence>
<sequence length="616" mass="62846">MRDDGGARLGPTAQPVTAPVPTAADDSAIEPATATARELVTTLVAHGVRDVVLAPGSRSAPLAYALQAAEAAGWLSLHVRIDERVAGFVAVGLTRAGAIEADGAPGRPVAVVTTSGTAVANLHPAVLEATHAGLPLVIISADRPHEMRGTGANQTTDQVGIFGSAVRYAVDLPAGAPGGSHLDQILTRALAAAQGLRSNHPGPVHLNVALRDPLAPATPWRPGQPPAPRRVVASPAPPTPEALRAGPRTVVVAGDAAGPAARALAEAAGWPLLAEPTSGARAGENAIGPYRLLLAEPALGGAIERVVVLGRPTLSRPVSALLARAGVEIVVVAPRGTWPDVAGTAARVVGAVAAPARPADDDAAWLHRWRAAGAAAQQALDQEIAQPGRPVDGLLLARHVARAAGRSEGPRVLVAGSSNIVRDLDLVAAPWDPDRRPMAVANRGLAGIDGTISTATGLALGLDQPVRAVMGDLTFLHDAGALLRGALEDEVDLQVVVLNDGGGGIFATLEHGAPERAGQFERIFGTPQHVDLAALAAAYGARHTLVEDAGHLRTVLAEPVRGRSVVEVPAGRADLRVRRAALARVVQEAVNEALRAGGAQEVPRLRGGLLKNPGVT</sequence>
<dbReference type="UniPathway" id="UPA00079"/>
<keyword evidence="2 6" id="KW-0479">Metal-binding</keyword>
<feature type="domain" description="Thiamine pyrophosphate enzyme N-terminal TPP-binding" evidence="9">
    <location>
        <begin position="36"/>
        <end position="160"/>
    </location>
</feature>
<reference evidence="10 11" key="1">
    <citation type="submission" date="2019-05" db="EMBL/GenBank/DDBJ databases">
        <title>Georgenia *** sp. nov., and Georgenia *** sp. nov., isolated from the intestinal contents of plateau pika (Ochotona curzoniae) in the Qinghai-Tibet plateau of China.</title>
        <authorList>
            <person name="Tian Z."/>
        </authorList>
    </citation>
    <scope>NUCLEOTIDE SEQUENCE [LARGE SCALE GENOMIC DNA]</scope>
    <source>
        <strain evidence="10 11">Z443</strain>
    </source>
</reference>
<evidence type="ECO:0000313" key="10">
    <source>
        <dbReference type="EMBL" id="QDC25957.1"/>
    </source>
</evidence>
<dbReference type="PANTHER" id="PTHR42916:SF1">
    <property type="entry name" value="PROTEIN PHYLLO, CHLOROPLASTIC"/>
    <property type="match status" value="1"/>
</dbReference>
<dbReference type="GO" id="GO:0009234">
    <property type="term" value="P:menaquinone biosynthetic process"/>
    <property type="evidence" value="ECO:0007669"/>
    <property type="project" value="UniProtKB-UniRule"/>
</dbReference>
<dbReference type="HAMAP" id="MF_01659">
    <property type="entry name" value="MenD"/>
    <property type="match status" value="1"/>
</dbReference>
<dbReference type="InterPro" id="IPR012001">
    <property type="entry name" value="Thiamin_PyroP_enz_TPP-bd_dom"/>
</dbReference>
<dbReference type="CDD" id="cd02009">
    <property type="entry name" value="TPP_SHCHC_synthase"/>
    <property type="match status" value="1"/>
</dbReference>
<dbReference type="CDD" id="cd07037">
    <property type="entry name" value="TPP_PYR_MenD"/>
    <property type="match status" value="1"/>
</dbReference>
<protein>
    <recommendedName>
        <fullName evidence="6">2-succinyl-5-enolpyruvyl-6-hydroxy-3-cyclohexene-1-carboxylate synthase</fullName>
        <shortName evidence="6">SEPHCHC synthase</shortName>
        <ecNumber evidence="6">2.2.1.9</ecNumber>
    </recommendedName>
    <alternativeName>
        <fullName evidence="6">Menaquinone biosynthesis protein MenD</fullName>
    </alternativeName>
</protein>
<evidence type="ECO:0000256" key="3">
    <source>
        <dbReference type="ARBA" id="ARBA00022842"/>
    </source>
</evidence>
<dbReference type="Gene3D" id="3.40.50.1220">
    <property type="entry name" value="TPP-binding domain"/>
    <property type="match status" value="1"/>
</dbReference>
<dbReference type="EMBL" id="CP040915">
    <property type="protein sequence ID" value="QDC25957.1"/>
    <property type="molecule type" value="Genomic_DNA"/>
</dbReference>
<evidence type="ECO:0000259" key="8">
    <source>
        <dbReference type="Pfam" id="PF02775"/>
    </source>
</evidence>
<dbReference type="Pfam" id="PF02776">
    <property type="entry name" value="TPP_enzyme_N"/>
    <property type="match status" value="1"/>
</dbReference>
<dbReference type="NCBIfam" id="TIGR00173">
    <property type="entry name" value="menD"/>
    <property type="match status" value="1"/>
</dbReference>
<keyword evidence="6" id="KW-0474">Menaquinone biosynthesis</keyword>
<keyword evidence="3 6" id="KW-0460">Magnesium</keyword>
<dbReference type="UniPathway" id="UPA01057">
    <property type="reaction ID" value="UER00164"/>
</dbReference>
<dbReference type="GO" id="GO:0000287">
    <property type="term" value="F:magnesium ion binding"/>
    <property type="evidence" value="ECO:0007669"/>
    <property type="project" value="UniProtKB-UniRule"/>
</dbReference>
<feature type="compositionally biased region" description="Low complexity" evidence="7">
    <location>
        <begin position="11"/>
        <end position="24"/>
    </location>
</feature>
<feature type="region of interest" description="Disordered" evidence="7">
    <location>
        <begin position="1"/>
        <end position="24"/>
    </location>
</feature>
<accession>A0A5B8C721</accession>
<dbReference type="GO" id="GO:0070204">
    <property type="term" value="F:2-succinyl-5-enolpyruvyl-6-hydroxy-3-cyclohexene-1-carboxylic-acid synthase activity"/>
    <property type="evidence" value="ECO:0007669"/>
    <property type="project" value="UniProtKB-UniRule"/>
</dbReference>
<keyword evidence="4 6" id="KW-0786">Thiamine pyrophosphate</keyword>
<dbReference type="OrthoDB" id="9791859at2"/>
<evidence type="ECO:0000256" key="7">
    <source>
        <dbReference type="SAM" id="MobiDB-lite"/>
    </source>
</evidence>
<comment type="cofactor">
    <cofactor evidence="6">
        <name>Mg(2+)</name>
        <dbReference type="ChEBI" id="CHEBI:18420"/>
    </cofactor>
    <cofactor evidence="6">
        <name>Mn(2+)</name>
        <dbReference type="ChEBI" id="CHEBI:29035"/>
    </cofactor>
</comment>
<evidence type="ECO:0000313" key="11">
    <source>
        <dbReference type="Proteomes" id="UP000314616"/>
    </source>
</evidence>
<evidence type="ECO:0000256" key="4">
    <source>
        <dbReference type="ARBA" id="ARBA00023052"/>
    </source>
</evidence>
<evidence type="ECO:0000256" key="5">
    <source>
        <dbReference type="ARBA" id="ARBA00023211"/>
    </source>
</evidence>
<dbReference type="PIRSF" id="PIRSF004983">
    <property type="entry name" value="MenD"/>
    <property type="match status" value="1"/>
</dbReference>
<feature type="domain" description="Thiamine pyrophosphate enzyme TPP-binding" evidence="8">
    <location>
        <begin position="440"/>
        <end position="565"/>
    </location>
</feature>
<dbReference type="PANTHER" id="PTHR42916">
    <property type="entry name" value="2-SUCCINYL-5-ENOLPYRUVYL-6-HYDROXY-3-CYCLOHEXENE-1-CARBOXYLATE SYNTHASE"/>
    <property type="match status" value="1"/>
</dbReference>
<comment type="function">
    <text evidence="6">Catalyzes the thiamine diphosphate-dependent decarboxylation of 2-oxoglutarate and the subsequent addition of the resulting succinic semialdehyde-thiamine pyrophosphate anion to isochorismate to yield 2-succinyl-5-enolpyruvyl-6-hydroxy-3-cyclohexene-1-carboxylate (SEPHCHC).</text>
</comment>
<dbReference type="Proteomes" id="UP000314616">
    <property type="component" value="Chromosome"/>
</dbReference>
<dbReference type="InterPro" id="IPR011766">
    <property type="entry name" value="TPP_enzyme_TPP-bd"/>
</dbReference>
<gene>
    <name evidence="6 10" type="primary">menD</name>
    <name evidence="10" type="ORF">FE374_16215</name>
</gene>
<comment type="catalytic activity">
    <reaction evidence="6">
        <text>isochorismate + 2-oxoglutarate + H(+) = 5-enolpyruvoyl-6-hydroxy-2-succinyl-cyclohex-3-ene-1-carboxylate + CO2</text>
        <dbReference type="Rhea" id="RHEA:25593"/>
        <dbReference type="ChEBI" id="CHEBI:15378"/>
        <dbReference type="ChEBI" id="CHEBI:16526"/>
        <dbReference type="ChEBI" id="CHEBI:16810"/>
        <dbReference type="ChEBI" id="CHEBI:29780"/>
        <dbReference type="ChEBI" id="CHEBI:58818"/>
        <dbReference type="EC" id="2.2.1.9"/>
    </reaction>
</comment>
<dbReference type="SUPFAM" id="SSF52518">
    <property type="entry name" value="Thiamin diphosphate-binding fold (THDP-binding)"/>
    <property type="match status" value="2"/>
</dbReference>